<accession>A0A3P3T7J0</accession>
<evidence type="ECO:0000313" key="3">
    <source>
        <dbReference type="Proteomes" id="UP000267017"/>
    </source>
</evidence>
<dbReference type="EMBL" id="RRCN01000003">
    <property type="protein sequence ID" value="RRJ54010.1"/>
    <property type="molecule type" value="Genomic_DNA"/>
</dbReference>
<proteinExistence type="predicted"/>
<protein>
    <submittedName>
        <fullName evidence="2">ATPase</fullName>
    </submittedName>
</protein>
<dbReference type="InterPro" id="IPR008900">
    <property type="entry name" value="Zot_N"/>
</dbReference>
<dbReference type="InterPro" id="IPR027417">
    <property type="entry name" value="P-loop_NTPase"/>
</dbReference>
<dbReference type="Gene3D" id="3.40.50.300">
    <property type="entry name" value="P-loop containing nucleotide triphosphate hydrolases"/>
    <property type="match status" value="1"/>
</dbReference>
<comment type="caution">
    <text evidence="2">The sequence shown here is derived from an EMBL/GenBank/DDBJ whole genome shotgun (WGS) entry which is preliminary data.</text>
</comment>
<keyword evidence="3" id="KW-1185">Reference proteome</keyword>
<reference evidence="2 3" key="1">
    <citation type="submission" date="2018-11" db="EMBL/GenBank/DDBJ databases">
        <title>Genome sequencing of Paenibacillus sp. KCOM 3021 (= ChDC PVNT-B20).</title>
        <authorList>
            <person name="Kook J.-K."/>
            <person name="Park S.-N."/>
            <person name="Lim Y.K."/>
        </authorList>
    </citation>
    <scope>NUCLEOTIDE SEQUENCE [LARGE SCALE GENOMIC DNA]</scope>
    <source>
        <strain evidence="2 3">KCOM 3021</strain>
    </source>
</reference>
<dbReference type="AlphaFoldDB" id="A0A3P3T7J0"/>
<name>A0A3P3T7J0_9BACL</name>
<dbReference type="RefSeq" id="WP_128636117.1">
    <property type="nucleotide sequence ID" value="NZ_RRCN01000003.1"/>
</dbReference>
<dbReference type="Proteomes" id="UP000267017">
    <property type="component" value="Unassembled WGS sequence"/>
</dbReference>
<organism evidence="2 3">
    <name type="scientific">Paenibacillus oralis</name>
    <dbReference type="NCBI Taxonomy" id="2490856"/>
    <lineage>
        <taxon>Bacteria</taxon>
        <taxon>Bacillati</taxon>
        <taxon>Bacillota</taxon>
        <taxon>Bacilli</taxon>
        <taxon>Bacillales</taxon>
        <taxon>Paenibacillaceae</taxon>
        <taxon>Paenibacillus</taxon>
    </lineage>
</organism>
<dbReference type="OrthoDB" id="2590238at2"/>
<evidence type="ECO:0000313" key="2">
    <source>
        <dbReference type="EMBL" id="RRJ54010.1"/>
    </source>
</evidence>
<feature type="domain" description="Zona occludens toxin N-terminal" evidence="1">
    <location>
        <begin position="47"/>
        <end position="140"/>
    </location>
</feature>
<sequence>MPHVIGIMGNLGAGKTTVGSMMAWLYKNAIEARGGTVQLFANYDLYGAERMRVSEDWFKIAEAHGSIICWDEAHRSFDSRKSLKFENTLATDVLTFCRKMASIQIFMTPSIRRLDTRIREMLEILIHVRPMGNKGIKLDYYNFTADSYGPMGQLIQSRFLGGGKVSQIHKLNLFDTHSFVSGFPLPRTERAAEKFMDELEQVHNEALRRLGHRNAKKNQTIISDAPAIHFAGA</sequence>
<dbReference type="SUPFAM" id="SSF52540">
    <property type="entry name" value="P-loop containing nucleoside triphosphate hydrolases"/>
    <property type="match status" value="1"/>
</dbReference>
<evidence type="ECO:0000259" key="1">
    <source>
        <dbReference type="Pfam" id="PF05707"/>
    </source>
</evidence>
<dbReference type="Pfam" id="PF05707">
    <property type="entry name" value="Zot"/>
    <property type="match status" value="1"/>
</dbReference>
<gene>
    <name evidence="2" type="ORF">EHV15_36225</name>
</gene>